<dbReference type="OMA" id="IEFRCLD"/>
<reference evidence="3 4" key="1">
    <citation type="submission" date="2016-03" db="EMBL/GenBank/DDBJ databases">
        <title>Whole genome sequencing of Grifola frondosa 9006-11.</title>
        <authorList>
            <person name="Min B."/>
            <person name="Park H."/>
            <person name="Kim J.-G."/>
            <person name="Cho H."/>
            <person name="Oh Y.-L."/>
            <person name="Kong W.-S."/>
            <person name="Choi I.-G."/>
        </authorList>
    </citation>
    <scope>NUCLEOTIDE SEQUENCE [LARGE SCALE GENOMIC DNA]</scope>
    <source>
        <strain evidence="3 4">9006-11</strain>
    </source>
</reference>
<dbReference type="EMBL" id="LUGG01000023">
    <property type="protein sequence ID" value="OBZ67858.1"/>
    <property type="molecule type" value="Genomic_DNA"/>
</dbReference>
<dbReference type="Gene3D" id="3.40.50.1820">
    <property type="entry name" value="alpha/beta hydrolase"/>
    <property type="match status" value="1"/>
</dbReference>
<sequence length="643" mass="69382">MATFSLIFAALSCFLAVYIAPCASIPTPSSIGSEVTLLYNNDLDLNTAPTHKSVLLLSEKSQSDAVKSCTELGETLLPVNNTFFTIDLAPLVQYQIFQGAYGESQEYWVESSGHVCQVVDAHGTSAPFGASPQPQTSISVSSSDLAITGFRDQLSFKFLGIPYADPPTRFEYPAAYTGPRSINATEFGSQCVQTGAPSSSENCLFLNIWTPFLPQDPTSVSKEQLKAVMFWIHGGAFTSGSGSDPTFDGGNMASRGDVVVVTINYRLSTLGFLALDDGVTNGNFGLADQICSARSAGAASVRALLGSPKAIGKYAAAVPMSNLAGANYATTYSLYYTIPEEVSVAAAPILEATGCSDTDALECLRAVDAQTLVNLASVARFIVVDGTYITSPQLPLNGSGPVANVHTMMGFMRDDGAAFIGYPTSSNLTAGVLGAFLPTSIVNNSLFPEPTGSNSTLDVFNVTARATTDVEFRCLDQATAYSAVNHNLLKSVWFYEFNRSYQTPGFDPNFPVCEAPIDPSHPLGDPSQEYFKCHSGELYYVFGNLPADRPYRDDQDLPFMQQMTDVWTSFARTYDPNPDPQYLIARGYLNVAQHLAGESKWLSVTASTIHTTPVRQLQWESFMTTFGEQEQCEFLGFPLTYYG</sequence>
<comment type="caution">
    <text evidence="3">The sequence shown here is derived from an EMBL/GenBank/DDBJ whole genome shotgun (WGS) entry which is preliminary data.</text>
</comment>
<dbReference type="InterPro" id="IPR029058">
    <property type="entry name" value="AB_hydrolase_fold"/>
</dbReference>
<feature type="signal peptide" evidence="1">
    <location>
        <begin position="1"/>
        <end position="24"/>
    </location>
</feature>
<feature type="domain" description="Carboxylesterase type B" evidence="2">
    <location>
        <begin position="157"/>
        <end position="290"/>
    </location>
</feature>
<evidence type="ECO:0000313" key="3">
    <source>
        <dbReference type="EMBL" id="OBZ67858.1"/>
    </source>
</evidence>
<dbReference type="Pfam" id="PF00135">
    <property type="entry name" value="COesterase"/>
    <property type="match status" value="2"/>
</dbReference>
<keyword evidence="1" id="KW-0732">Signal</keyword>
<name>A0A1C7LTL2_GRIFR</name>
<protein>
    <submittedName>
        <fullName evidence="3">Cholinesterase</fullName>
    </submittedName>
</protein>
<accession>A0A1C7LTL2</accession>
<organism evidence="3 4">
    <name type="scientific">Grifola frondosa</name>
    <name type="common">Maitake</name>
    <name type="synonym">Polyporus frondosus</name>
    <dbReference type="NCBI Taxonomy" id="5627"/>
    <lineage>
        <taxon>Eukaryota</taxon>
        <taxon>Fungi</taxon>
        <taxon>Dikarya</taxon>
        <taxon>Basidiomycota</taxon>
        <taxon>Agaricomycotina</taxon>
        <taxon>Agaricomycetes</taxon>
        <taxon>Polyporales</taxon>
        <taxon>Grifolaceae</taxon>
        <taxon>Grifola</taxon>
    </lineage>
</organism>
<feature type="domain" description="Carboxylesterase type B" evidence="2">
    <location>
        <begin position="294"/>
        <end position="634"/>
    </location>
</feature>
<dbReference type="Proteomes" id="UP000092993">
    <property type="component" value="Unassembled WGS sequence"/>
</dbReference>
<dbReference type="SUPFAM" id="SSF53474">
    <property type="entry name" value="alpha/beta-Hydrolases"/>
    <property type="match status" value="1"/>
</dbReference>
<keyword evidence="4" id="KW-1185">Reference proteome</keyword>
<dbReference type="InterPro" id="IPR002018">
    <property type="entry name" value="CarbesteraseB"/>
</dbReference>
<dbReference type="PANTHER" id="PTHR43142">
    <property type="entry name" value="CARBOXYLIC ESTER HYDROLASE"/>
    <property type="match status" value="1"/>
</dbReference>
<feature type="chain" id="PRO_5008888759" evidence="1">
    <location>
        <begin position="25"/>
        <end position="643"/>
    </location>
</feature>
<evidence type="ECO:0000256" key="1">
    <source>
        <dbReference type="SAM" id="SignalP"/>
    </source>
</evidence>
<proteinExistence type="predicted"/>
<dbReference type="STRING" id="5627.A0A1C7LTL2"/>
<evidence type="ECO:0000259" key="2">
    <source>
        <dbReference type="Pfam" id="PF00135"/>
    </source>
</evidence>
<dbReference type="AlphaFoldDB" id="A0A1C7LTL2"/>
<dbReference type="OrthoDB" id="408631at2759"/>
<dbReference type="PANTHER" id="PTHR43142:SF3">
    <property type="entry name" value="PUTATIVE (AFU_ORTHOLOGUE AFUA_3G09070)-RELATED"/>
    <property type="match status" value="1"/>
</dbReference>
<gene>
    <name evidence="3" type="primary">BCHE</name>
    <name evidence="3" type="ORF">A0H81_12459</name>
</gene>
<evidence type="ECO:0000313" key="4">
    <source>
        <dbReference type="Proteomes" id="UP000092993"/>
    </source>
</evidence>